<comment type="catalytic activity">
    <reaction evidence="9 10">
        <text>D-gluconate + ATP = 6-phospho-D-gluconate + ADP + H(+)</text>
        <dbReference type="Rhea" id="RHEA:19433"/>
        <dbReference type="ChEBI" id="CHEBI:15378"/>
        <dbReference type="ChEBI" id="CHEBI:18391"/>
        <dbReference type="ChEBI" id="CHEBI:30616"/>
        <dbReference type="ChEBI" id="CHEBI:58759"/>
        <dbReference type="ChEBI" id="CHEBI:456216"/>
        <dbReference type="EC" id="2.7.1.12"/>
    </reaction>
</comment>
<proteinExistence type="inferred from homology"/>
<evidence type="ECO:0000256" key="9">
    <source>
        <dbReference type="ARBA" id="ARBA00048090"/>
    </source>
</evidence>
<dbReference type="RefSeq" id="WP_004775774.1">
    <property type="nucleotide sequence ID" value="NZ_BMDR01000003.1"/>
</dbReference>
<dbReference type="CDD" id="cd02021">
    <property type="entry name" value="GntK"/>
    <property type="match status" value="1"/>
</dbReference>
<dbReference type="EMBL" id="APPC01000013">
    <property type="protein sequence ID" value="ENU93452.1"/>
    <property type="molecule type" value="Genomic_DNA"/>
</dbReference>
<keyword evidence="7 10" id="KW-0067">ATP-binding</keyword>
<gene>
    <name evidence="12" type="ORF">F892_03252</name>
    <name evidence="11" type="ORF">F971_00962</name>
    <name evidence="13" type="ORF">LF296_02515</name>
</gene>
<dbReference type="FunFam" id="3.40.50.300:FF:000522">
    <property type="entry name" value="Gluconokinase"/>
    <property type="match status" value="1"/>
</dbReference>
<evidence type="ECO:0000313" key="14">
    <source>
        <dbReference type="Proteomes" id="UP000013049"/>
    </source>
</evidence>
<dbReference type="KEGG" id="aviv:LF296_02515"/>
<dbReference type="HOGENOM" id="CLU_077168_4_0_6"/>
<keyword evidence="4 10" id="KW-0808">Transferase</keyword>
<dbReference type="Proteomes" id="UP000013049">
    <property type="component" value="Unassembled WGS sequence"/>
</dbReference>
<reference evidence="13" key="4">
    <citation type="submission" date="2023-02" db="EMBL/GenBank/DDBJ databases">
        <authorList>
            <person name="Huang Y."/>
            <person name="Zhang Y."/>
            <person name="Zhang T."/>
            <person name="Wang J."/>
        </authorList>
    </citation>
    <scope>NUCLEOTIDE SEQUENCE</scope>
    <source>
        <strain evidence="13">KJ-1</strain>
    </source>
</reference>
<reference evidence="12 15" key="1">
    <citation type="submission" date="2013-02" db="EMBL/GenBank/DDBJ databases">
        <title>The Genome Sequence of Acinetobacter sp. NIPH 2168.</title>
        <authorList>
            <consortium name="The Broad Institute Genome Sequencing Platform"/>
            <consortium name="The Broad Institute Genome Sequencing Center for Infectious Disease"/>
            <person name="Cerqueira G."/>
            <person name="Feldgarden M."/>
            <person name="Courvalin P."/>
            <person name="Perichon B."/>
            <person name="Grillot-Courvalin C."/>
            <person name="Clermont D."/>
            <person name="Rocha E."/>
            <person name="Yoon E.-J."/>
            <person name="Nemec A."/>
            <person name="Walker B."/>
            <person name="Young S.K."/>
            <person name="Zeng Q."/>
            <person name="Gargeya S."/>
            <person name="Fitzgerald M."/>
            <person name="Haas B."/>
            <person name="Abouelleil A."/>
            <person name="Alvarado L."/>
            <person name="Arachchi H.M."/>
            <person name="Berlin A.M."/>
            <person name="Chapman S.B."/>
            <person name="Dewar J."/>
            <person name="Goldberg J."/>
            <person name="Griggs A."/>
            <person name="Gujja S."/>
            <person name="Hansen M."/>
            <person name="Howarth C."/>
            <person name="Imamovic A."/>
            <person name="Larimer J."/>
            <person name="McCowan C."/>
            <person name="Murphy C."/>
            <person name="Neiman D."/>
            <person name="Pearson M."/>
            <person name="Priest M."/>
            <person name="Roberts A."/>
            <person name="Saif S."/>
            <person name="Shea T."/>
            <person name="Sisk P."/>
            <person name="Sykes S."/>
            <person name="Wortman J."/>
            <person name="Nusbaum C."/>
            <person name="Birren B."/>
        </authorList>
    </citation>
    <scope>NUCLEOTIDE SEQUENCE [LARGE SCALE GENOMIC DNA]</scope>
    <source>
        <strain evidence="12 15">NIPH 2168</strain>
    </source>
</reference>
<evidence type="ECO:0000256" key="2">
    <source>
        <dbReference type="ARBA" id="ARBA00008420"/>
    </source>
</evidence>
<dbReference type="Pfam" id="PF01202">
    <property type="entry name" value="SKI"/>
    <property type="match status" value="1"/>
</dbReference>
<dbReference type="SUPFAM" id="SSF52540">
    <property type="entry name" value="P-loop containing nucleoside triphosphate hydrolases"/>
    <property type="match status" value="1"/>
</dbReference>
<dbReference type="NCBIfam" id="TIGR01313">
    <property type="entry name" value="therm_gnt_kin"/>
    <property type="match status" value="1"/>
</dbReference>
<evidence type="ECO:0000256" key="10">
    <source>
        <dbReference type="RuleBase" id="RU363066"/>
    </source>
</evidence>
<evidence type="ECO:0000256" key="6">
    <source>
        <dbReference type="ARBA" id="ARBA00022777"/>
    </source>
</evidence>
<dbReference type="PANTHER" id="PTHR43442:SF3">
    <property type="entry name" value="GLUCONOKINASE-RELATED"/>
    <property type="match status" value="1"/>
</dbReference>
<evidence type="ECO:0000256" key="3">
    <source>
        <dbReference type="ARBA" id="ARBA00012054"/>
    </source>
</evidence>
<evidence type="ECO:0000256" key="7">
    <source>
        <dbReference type="ARBA" id="ARBA00022840"/>
    </source>
</evidence>
<evidence type="ECO:0000313" key="13">
    <source>
        <dbReference type="EMBL" id="WDZ51697.1"/>
    </source>
</evidence>
<evidence type="ECO:0000256" key="5">
    <source>
        <dbReference type="ARBA" id="ARBA00022741"/>
    </source>
</evidence>
<comment type="pathway">
    <text evidence="1">Carbohydrate acid metabolism.</text>
</comment>
<evidence type="ECO:0000313" key="12">
    <source>
        <dbReference type="EMBL" id="ENX20323.1"/>
    </source>
</evidence>
<evidence type="ECO:0000256" key="8">
    <source>
        <dbReference type="ARBA" id="ARBA00023064"/>
    </source>
</evidence>
<dbReference type="EMBL" id="CP085083">
    <property type="protein sequence ID" value="WDZ51697.1"/>
    <property type="molecule type" value="Genomic_DNA"/>
</dbReference>
<dbReference type="GO" id="GO:0019521">
    <property type="term" value="P:D-gluconate metabolic process"/>
    <property type="evidence" value="ECO:0007669"/>
    <property type="project" value="UniProtKB-KW"/>
</dbReference>
<comment type="similarity">
    <text evidence="2 10">Belongs to the gluconokinase GntK/GntV family.</text>
</comment>
<accession>N8WDT8</accession>
<dbReference type="PATRIC" id="fig|1217712.3.peg.920"/>
<accession>N9NH55</accession>
<evidence type="ECO:0000256" key="4">
    <source>
        <dbReference type="ARBA" id="ARBA00022679"/>
    </source>
</evidence>
<keyword evidence="8" id="KW-0311">Gluconate utilization</keyword>
<protein>
    <recommendedName>
        <fullName evidence="3 10">Gluconokinase</fullName>
        <ecNumber evidence="3 10">2.7.1.12</ecNumber>
    </recommendedName>
</protein>
<dbReference type="AlphaFoldDB" id="N8WDT8"/>
<dbReference type="OrthoDB" id="9795716at2"/>
<dbReference type="EC" id="2.7.1.12" evidence="3 10"/>
<dbReference type="GO" id="GO:0046316">
    <property type="term" value="F:gluconokinase activity"/>
    <property type="evidence" value="ECO:0007669"/>
    <property type="project" value="UniProtKB-EC"/>
</dbReference>
<dbReference type="InterPro" id="IPR006001">
    <property type="entry name" value="Therm_gnt_kin"/>
</dbReference>
<dbReference type="PANTHER" id="PTHR43442">
    <property type="entry name" value="GLUCONOKINASE-RELATED"/>
    <property type="match status" value="1"/>
</dbReference>
<dbReference type="Gene3D" id="3.40.50.300">
    <property type="entry name" value="P-loop containing nucleotide triphosphate hydrolases"/>
    <property type="match status" value="1"/>
</dbReference>
<evidence type="ECO:0000256" key="1">
    <source>
        <dbReference type="ARBA" id="ARBA00004761"/>
    </source>
</evidence>
<dbReference type="GO" id="GO:0005737">
    <property type="term" value="C:cytoplasm"/>
    <property type="evidence" value="ECO:0007669"/>
    <property type="project" value="TreeGrafter"/>
</dbReference>
<dbReference type="GO" id="GO:0005524">
    <property type="term" value="F:ATP binding"/>
    <property type="evidence" value="ECO:0007669"/>
    <property type="project" value="UniProtKB-KW"/>
</dbReference>
<evidence type="ECO:0000313" key="11">
    <source>
        <dbReference type="EMBL" id="ENU93452.1"/>
    </source>
</evidence>
<keyword evidence="6 10" id="KW-0418">Kinase</keyword>
<dbReference type="GeneID" id="303683108"/>
<keyword evidence="5 10" id="KW-0547">Nucleotide-binding</keyword>
<name>N8WDT8_9GAMM</name>
<evidence type="ECO:0000313" key="15">
    <source>
        <dbReference type="Proteomes" id="UP000013173"/>
    </source>
</evidence>
<sequence>MIVIAMGVCGTGKTLIGELLSERLACDFVDGDTLHSVANKSKMSQGIPLTDEDRLPWLQAIRQVIETKQSMGETTVFTCSSLKRMYRDILRGQDQNIKFLYLKGSYELLQQRLAARSGHFFDPSLLQTQLDTLEEPDAYEAITIDIALSPEQIVTQVMQQLDLSKGICQEI</sequence>
<organism evidence="11 14">
    <name type="scientific">Acinetobacter vivianii</name>
    <dbReference type="NCBI Taxonomy" id="1776742"/>
    <lineage>
        <taxon>Bacteria</taxon>
        <taxon>Pseudomonadati</taxon>
        <taxon>Pseudomonadota</taxon>
        <taxon>Gammaproteobacteria</taxon>
        <taxon>Moraxellales</taxon>
        <taxon>Moraxellaceae</taxon>
        <taxon>Acinetobacter</taxon>
    </lineage>
</organism>
<keyword evidence="15" id="KW-1185">Reference proteome</keyword>
<dbReference type="InterPro" id="IPR031322">
    <property type="entry name" value="Shikimate/glucono_kinase"/>
</dbReference>
<dbReference type="PATRIC" id="fig|1217706.3.peg.3163"/>
<reference evidence="11 14" key="2">
    <citation type="submission" date="2013-02" db="EMBL/GenBank/DDBJ databases">
        <title>The Genome Sequence of Acinetobacter sp. NIPH 758.</title>
        <authorList>
            <consortium name="The Broad Institute Genome Sequencing Platform"/>
            <consortium name="The Broad Institute Genome Sequencing Center for Infectious Disease"/>
            <person name="Cerqueira G."/>
            <person name="Feldgarden M."/>
            <person name="Courvalin P."/>
            <person name="Perichon B."/>
            <person name="Grillot-Courvalin C."/>
            <person name="Clermont D."/>
            <person name="Rocha E."/>
            <person name="Yoon E.-J."/>
            <person name="Nemec A."/>
            <person name="Walker B."/>
            <person name="Young S.K."/>
            <person name="Zeng Q."/>
            <person name="Gargeya S."/>
            <person name="Fitzgerald M."/>
            <person name="Haas B."/>
            <person name="Abouelleil A."/>
            <person name="Alvarado L."/>
            <person name="Arachchi H.M."/>
            <person name="Berlin A.M."/>
            <person name="Chapman S.B."/>
            <person name="Dewar J."/>
            <person name="Goldberg J."/>
            <person name="Griggs A."/>
            <person name="Gujja S."/>
            <person name="Hansen M."/>
            <person name="Howarth C."/>
            <person name="Imamovic A."/>
            <person name="Larimer J."/>
            <person name="McCowan C."/>
            <person name="Murphy C."/>
            <person name="Neiman D."/>
            <person name="Pearson M."/>
            <person name="Priest M."/>
            <person name="Roberts A."/>
            <person name="Saif S."/>
            <person name="Shea T."/>
            <person name="Sisk P."/>
            <person name="Sykes S."/>
            <person name="Wortman J."/>
            <person name="Nusbaum C."/>
            <person name="Birren B."/>
        </authorList>
    </citation>
    <scope>NUCLEOTIDE SEQUENCE [LARGE SCALE GENOMIC DNA]</scope>
    <source>
        <strain evidence="11 14">NIPH 758</strain>
    </source>
</reference>
<reference evidence="13" key="3">
    <citation type="journal article" date="2022" name="Front Environ Sci">
        <title>Complete genome sequence analysis of a novel alkane-degrading bacterial strain, Acinetobacter vivianii KJ-1, and its diesel degradation ability.</title>
        <authorList>
            <person name="Zhang Y."/>
            <person name="Song F."/>
            <person name="Wang J."/>
            <person name="Zhao Q."/>
            <person name="Zheng L."/>
            <person name="Wang Z."/>
            <person name="Zhang X."/>
            <person name="Gao Y."/>
            <person name="Chen G."/>
            <person name="Huang Y."/>
        </authorList>
    </citation>
    <scope>NUCLEOTIDE SEQUENCE</scope>
    <source>
        <strain evidence="13">KJ-1</strain>
    </source>
</reference>
<dbReference type="Proteomes" id="UP001199528">
    <property type="component" value="Chromosome"/>
</dbReference>
<dbReference type="InterPro" id="IPR027417">
    <property type="entry name" value="P-loop_NTPase"/>
</dbReference>
<dbReference type="eggNOG" id="COG3265">
    <property type="taxonomic scope" value="Bacteria"/>
</dbReference>
<dbReference type="Proteomes" id="UP000013173">
    <property type="component" value="Unassembled WGS sequence"/>
</dbReference>
<dbReference type="EMBL" id="APRW01000014">
    <property type="protein sequence ID" value="ENX20323.1"/>
    <property type="molecule type" value="Genomic_DNA"/>
</dbReference>